<evidence type="ECO:0000313" key="1">
    <source>
        <dbReference type="EMBL" id="WWM68794.1"/>
    </source>
</evidence>
<dbReference type="RefSeq" id="WP_338547132.1">
    <property type="nucleotide sequence ID" value="NZ_CP145723.1"/>
</dbReference>
<accession>A0ABZ2FXG1</accession>
<dbReference type="Pfam" id="PF09684">
    <property type="entry name" value="Tail_P2_I"/>
    <property type="match status" value="1"/>
</dbReference>
<proteinExistence type="predicted"/>
<keyword evidence="2" id="KW-1185">Reference proteome</keyword>
<dbReference type="NCBIfam" id="TIGR01634">
    <property type="entry name" value="tail_P2_I"/>
    <property type="match status" value="1"/>
</dbReference>
<protein>
    <submittedName>
        <fullName evidence="1">Phage tail protein I</fullName>
    </submittedName>
</protein>
<evidence type="ECO:0000313" key="2">
    <source>
        <dbReference type="Proteomes" id="UP001372714"/>
    </source>
</evidence>
<organism evidence="1 2">
    <name type="scientific">Pseudomonas benzopyrenica</name>
    <dbReference type="NCBI Taxonomy" id="2993566"/>
    <lineage>
        <taxon>Bacteria</taxon>
        <taxon>Pseudomonadati</taxon>
        <taxon>Pseudomonadota</taxon>
        <taxon>Gammaproteobacteria</taxon>
        <taxon>Pseudomonadales</taxon>
        <taxon>Pseudomonadaceae</taxon>
        <taxon>Pseudomonas</taxon>
    </lineage>
</organism>
<dbReference type="Proteomes" id="UP001372714">
    <property type="component" value="Chromosome"/>
</dbReference>
<reference evidence="1 2" key="1">
    <citation type="submission" date="2024-02" db="EMBL/GenBank/DDBJ databases">
        <title>The whole genome sequence of Pseudomonas benzopyrenica MLY92.</title>
        <authorList>
            <person name="Liu Y."/>
        </authorList>
    </citation>
    <scope>NUCLEOTIDE SEQUENCE [LARGE SCALE GENOMIC DNA]</scope>
    <source>
        <strain evidence="1 2">MLY92</strain>
    </source>
</reference>
<gene>
    <name evidence="1" type="ORF">V6W80_11155</name>
</gene>
<name>A0ABZ2FXG1_9PSED</name>
<dbReference type="InterPro" id="IPR006521">
    <property type="entry name" value="Tail_protein_I"/>
</dbReference>
<sequence length="370" mass="40417">MADATLLPPNATALERALAASAPLDLPVRIGTLWNAETCPAELLPWLAWALSVDFWSLAGNEAQQRGLIANAITWHRKRGTPWALKQALATVGYPGSTLIEYQDYRQQWSAVGGRLLDGSWVIDGQSTITPQAVAITDVGQLALSHWAEYAIRLNIGEGLWTREQQRAVRRLAGLYAPERSHLRGLLVHARLDFDASIRLVDARIRGRTRFDRCTRLAVHGWRVLDGCWLIEGEEAPLLLDGTWSLGGPLDLEGTQPAGLPLNAGFASFAARGRTRLSLAGAGGDRRDPPRPLLESAALDGQWYLDGPSLTGQRRLDGRNALDYPLLATLGQRRLDGTWHLGCVPGQVGVWFSAIATVRHADGSTTREVL</sequence>
<dbReference type="EMBL" id="CP145723">
    <property type="protein sequence ID" value="WWM68794.1"/>
    <property type="molecule type" value="Genomic_DNA"/>
</dbReference>